<dbReference type="AlphaFoldDB" id="A0A427YXP4"/>
<gene>
    <name evidence="2" type="ORF">EHS25_000950</name>
</gene>
<evidence type="ECO:0000313" key="3">
    <source>
        <dbReference type="Proteomes" id="UP000279259"/>
    </source>
</evidence>
<evidence type="ECO:0000313" key="2">
    <source>
        <dbReference type="EMBL" id="RSH95857.1"/>
    </source>
</evidence>
<dbReference type="Proteomes" id="UP000279259">
    <property type="component" value="Unassembled WGS sequence"/>
</dbReference>
<keyword evidence="1" id="KW-1133">Transmembrane helix</keyword>
<protein>
    <submittedName>
        <fullName evidence="2">Uncharacterized protein</fullName>
    </submittedName>
</protein>
<sequence>MSGPWLVKLGTEMRLNPSPGTRAILPLPRPIKLPPSAMWFRQKIVLVATFIAGGFVAILDVSRIVYLQAAIKEKRQTFGPRHIDNKACQFLPYVVDRRGVGRVATE</sequence>
<dbReference type="EMBL" id="RSCD01000001">
    <property type="protein sequence ID" value="RSH95857.1"/>
    <property type="molecule type" value="Genomic_DNA"/>
</dbReference>
<comment type="caution">
    <text evidence="2">The sequence shown here is derived from an EMBL/GenBank/DDBJ whole genome shotgun (WGS) entry which is preliminary data.</text>
</comment>
<accession>A0A427YXP4</accession>
<proteinExistence type="predicted"/>
<feature type="transmembrane region" description="Helical" evidence="1">
    <location>
        <begin position="44"/>
        <end position="66"/>
    </location>
</feature>
<keyword evidence="1" id="KW-0812">Transmembrane</keyword>
<evidence type="ECO:0000256" key="1">
    <source>
        <dbReference type="SAM" id="Phobius"/>
    </source>
</evidence>
<organism evidence="2 3">
    <name type="scientific">Saitozyma podzolica</name>
    <dbReference type="NCBI Taxonomy" id="1890683"/>
    <lineage>
        <taxon>Eukaryota</taxon>
        <taxon>Fungi</taxon>
        <taxon>Dikarya</taxon>
        <taxon>Basidiomycota</taxon>
        <taxon>Agaricomycotina</taxon>
        <taxon>Tremellomycetes</taxon>
        <taxon>Tremellales</taxon>
        <taxon>Trimorphomycetaceae</taxon>
        <taxon>Saitozyma</taxon>
    </lineage>
</organism>
<reference evidence="2 3" key="1">
    <citation type="submission" date="2018-11" db="EMBL/GenBank/DDBJ databases">
        <title>Genome sequence of Saitozyma podzolica DSM 27192.</title>
        <authorList>
            <person name="Aliyu H."/>
            <person name="Gorte O."/>
            <person name="Ochsenreither K."/>
        </authorList>
    </citation>
    <scope>NUCLEOTIDE SEQUENCE [LARGE SCALE GENOMIC DNA]</scope>
    <source>
        <strain evidence="2 3">DSM 27192</strain>
    </source>
</reference>
<keyword evidence="1" id="KW-0472">Membrane</keyword>
<name>A0A427YXP4_9TREE</name>
<keyword evidence="3" id="KW-1185">Reference proteome</keyword>